<organism evidence="2 3">
    <name type="scientific">Lederbergia ruris</name>
    <dbReference type="NCBI Taxonomy" id="217495"/>
    <lineage>
        <taxon>Bacteria</taxon>
        <taxon>Bacillati</taxon>
        <taxon>Bacillota</taxon>
        <taxon>Bacilli</taxon>
        <taxon>Bacillales</taxon>
        <taxon>Bacillaceae</taxon>
        <taxon>Lederbergia</taxon>
    </lineage>
</organism>
<keyword evidence="3" id="KW-1185">Reference proteome</keyword>
<sequence length="56" mass="6542">MVQFEGKRKVEPEVSFKVLMAAYSASLTNNARRKTNLNGFYAWHFIILELVFFIKS</sequence>
<comment type="caution">
    <text evidence="2">The sequence shown here is derived from an EMBL/GenBank/DDBJ whole genome shotgun (WGS) entry which is preliminary data.</text>
</comment>
<keyword evidence="1" id="KW-0472">Membrane</keyword>
<accession>A0ABQ4KK66</accession>
<dbReference type="Proteomes" id="UP000679950">
    <property type="component" value="Unassembled WGS sequence"/>
</dbReference>
<keyword evidence="1" id="KW-1133">Transmembrane helix</keyword>
<gene>
    <name evidence="2" type="ORF">J8TS2_26640</name>
</gene>
<keyword evidence="1" id="KW-0812">Transmembrane</keyword>
<dbReference type="EMBL" id="BORB01000022">
    <property type="protein sequence ID" value="GIN58345.1"/>
    <property type="molecule type" value="Genomic_DNA"/>
</dbReference>
<protein>
    <submittedName>
        <fullName evidence="2">Uncharacterized protein</fullName>
    </submittedName>
</protein>
<name>A0ABQ4KK66_9BACI</name>
<feature type="transmembrane region" description="Helical" evidence="1">
    <location>
        <begin position="37"/>
        <end position="54"/>
    </location>
</feature>
<reference evidence="2 3" key="1">
    <citation type="submission" date="2021-03" db="EMBL/GenBank/DDBJ databases">
        <title>Antimicrobial resistance genes in bacteria isolated from Japanese honey, and their potential for conferring macrolide and lincosamide resistance in the American foulbrood pathogen Paenibacillus larvae.</title>
        <authorList>
            <person name="Okamoto M."/>
            <person name="Kumagai M."/>
            <person name="Kanamori H."/>
            <person name="Takamatsu D."/>
        </authorList>
    </citation>
    <scope>NUCLEOTIDE SEQUENCE [LARGE SCALE GENOMIC DNA]</scope>
    <source>
        <strain evidence="2 3">J8TS2</strain>
    </source>
</reference>
<evidence type="ECO:0000256" key="1">
    <source>
        <dbReference type="SAM" id="Phobius"/>
    </source>
</evidence>
<proteinExistence type="predicted"/>
<evidence type="ECO:0000313" key="2">
    <source>
        <dbReference type="EMBL" id="GIN58345.1"/>
    </source>
</evidence>
<evidence type="ECO:0000313" key="3">
    <source>
        <dbReference type="Proteomes" id="UP000679950"/>
    </source>
</evidence>